<reference evidence="1" key="2">
    <citation type="journal article" name="Front. Microbiol.">
        <title>Degradative Capacity of Two Strains of Rhodonia placenta: From Phenotype to Genotype.</title>
        <authorList>
            <person name="Kolle M."/>
            <person name="Horta M.A.C."/>
            <person name="Nowrousian M."/>
            <person name="Ohm R.A."/>
            <person name="Benz J.P."/>
            <person name="Pilgard A."/>
        </authorList>
    </citation>
    <scope>NUCLEOTIDE SEQUENCE</scope>
    <source>
        <strain evidence="1">FPRL280</strain>
    </source>
</reference>
<accession>A0A8H7NWV1</accession>
<gene>
    <name evidence="1" type="ORF">IEO21_08093</name>
</gene>
<evidence type="ECO:0000313" key="1">
    <source>
        <dbReference type="EMBL" id="KAF9807710.1"/>
    </source>
</evidence>
<evidence type="ECO:0000313" key="2">
    <source>
        <dbReference type="Proteomes" id="UP000639403"/>
    </source>
</evidence>
<sequence length="610" mass="68754">MSLLPTSFFPRRNKLAIKLPPDLSASDVATRNLVCQLFEELVSVELARAGYVPVNSSGMLNSGMLCNLETVDALLQRQRAWRSMTLTRTMTLDFLPDRDPKMFAFRGGVLAIGTQTFNAQAELCGDVFFSEVDIYYTRSKDVAKQHRRHKLPWICTGLEIDPSQDLLVVWHSLKPPHPQLPPADRQEGDRSRETYGSTFTFLSLSNAVTHSLATMVTQTQKLAGRAHYDEYGVKISGDHITLIDRYTSNGTVVYDRKHMESPVYKVGTKLDCMLNDFCLLKPRDTYYTAGGGSASFDIFAKSGDVNHRVARFELPMLRSHVKCKISQCDTFRTNDTAIHSFKDPPPILLSTSPTPSMLQLRLVLYDNSAQNPGILTEYVVFVYTKPFLGAVSNFASGKQATREVDTIPWEQWGPGSSFWFERGSSVEDLFHEEANKDGEERYHKWKNACYGFRVLLPSVMLDFTPLDADESKYHRRHGQNDIRTGTDIDKDGNRFTSGACTTAAYRETKIKGTPLGKKYTWYILDEDILAISTVEQVDECMIWYYYNTRQSEMWAGCLQSRICERAKMSLTMAGGVSIAGKRENIPVFTIQFLNQSIGGGSISRVTVITT</sequence>
<dbReference type="EMBL" id="JADOXO010000264">
    <property type="protein sequence ID" value="KAF9807710.1"/>
    <property type="molecule type" value="Genomic_DNA"/>
</dbReference>
<comment type="caution">
    <text evidence="1">The sequence shown here is derived from an EMBL/GenBank/DDBJ whole genome shotgun (WGS) entry which is preliminary data.</text>
</comment>
<proteinExistence type="predicted"/>
<protein>
    <submittedName>
        <fullName evidence="1">Uncharacterized protein</fullName>
    </submittedName>
</protein>
<dbReference type="AlphaFoldDB" id="A0A8H7NWV1"/>
<dbReference type="Proteomes" id="UP000639403">
    <property type="component" value="Unassembled WGS sequence"/>
</dbReference>
<organism evidence="1 2">
    <name type="scientific">Rhodonia placenta</name>
    <dbReference type="NCBI Taxonomy" id="104341"/>
    <lineage>
        <taxon>Eukaryota</taxon>
        <taxon>Fungi</taxon>
        <taxon>Dikarya</taxon>
        <taxon>Basidiomycota</taxon>
        <taxon>Agaricomycotina</taxon>
        <taxon>Agaricomycetes</taxon>
        <taxon>Polyporales</taxon>
        <taxon>Adustoporiaceae</taxon>
        <taxon>Rhodonia</taxon>
    </lineage>
</organism>
<name>A0A8H7NWV1_9APHY</name>
<reference evidence="1" key="1">
    <citation type="submission" date="2020-11" db="EMBL/GenBank/DDBJ databases">
        <authorList>
            <person name="Koelle M."/>
            <person name="Horta M.A.C."/>
            <person name="Nowrousian M."/>
            <person name="Ohm R.A."/>
            <person name="Benz P."/>
            <person name="Pilgard A."/>
        </authorList>
    </citation>
    <scope>NUCLEOTIDE SEQUENCE</scope>
    <source>
        <strain evidence="1">FPRL280</strain>
    </source>
</reference>